<dbReference type="RefSeq" id="WP_219067660.1">
    <property type="nucleotide sequence ID" value="NZ_CAJUXY010000023.1"/>
</dbReference>
<organism evidence="2 3">
    <name type="scientific">Candidatus Mycobacterium methanotrophicum</name>
    <dbReference type="NCBI Taxonomy" id="2943498"/>
    <lineage>
        <taxon>Bacteria</taxon>
        <taxon>Bacillati</taxon>
        <taxon>Actinomycetota</taxon>
        <taxon>Actinomycetes</taxon>
        <taxon>Mycobacteriales</taxon>
        <taxon>Mycobacteriaceae</taxon>
        <taxon>Mycobacterium</taxon>
    </lineage>
</organism>
<keyword evidence="3" id="KW-1185">Reference proteome</keyword>
<accession>A0ABY4QMF5</accession>
<reference evidence="2" key="1">
    <citation type="submission" date="2022-05" db="EMBL/GenBank/DDBJ databases">
        <title>A methanotrophic Mycobacterium dominates a cave microbial ecosystem.</title>
        <authorList>
            <person name="Van Spanning R.J.M."/>
            <person name="Guan Q."/>
            <person name="Melkonian C."/>
            <person name="Gallant J."/>
            <person name="Polerecky L."/>
            <person name="Flot J.-F."/>
            <person name="Brandt B.W."/>
            <person name="Braster M."/>
            <person name="Iturbe Espinoza P."/>
            <person name="Aerts J."/>
            <person name="Meima-Franke M."/>
            <person name="Piersma S.R."/>
            <person name="Bunduc C."/>
            <person name="Ummels R."/>
            <person name="Pain A."/>
            <person name="Fleming E.J."/>
            <person name="van der Wel N."/>
            <person name="Gherman V.D."/>
            <person name="Sarbu S.M."/>
            <person name="Bodelier P.L.E."/>
            <person name="Bitter W."/>
        </authorList>
    </citation>
    <scope>NUCLEOTIDE SEQUENCE</scope>
    <source>
        <strain evidence="2">Sulfur Cave</strain>
    </source>
</reference>
<dbReference type="PROSITE" id="PS51257">
    <property type="entry name" value="PROKAR_LIPOPROTEIN"/>
    <property type="match status" value="1"/>
</dbReference>
<gene>
    <name evidence="2" type="ORF">M5I08_07835</name>
</gene>
<dbReference type="Pfam" id="PF13472">
    <property type="entry name" value="Lipase_GDSL_2"/>
    <property type="match status" value="1"/>
</dbReference>
<evidence type="ECO:0000313" key="3">
    <source>
        <dbReference type="Proteomes" id="UP001056610"/>
    </source>
</evidence>
<dbReference type="EMBL" id="CP097320">
    <property type="protein sequence ID" value="UQX12192.1"/>
    <property type="molecule type" value="Genomic_DNA"/>
</dbReference>
<proteinExistence type="predicted"/>
<evidence type="ECO:0000259" key="1">
    <source>
        <dbReference type="Pfam" id="PF13472"/>
    </source>
</evidence>
<feature type="domain" description="SGNH hydrolase-type esterase" evidence="1">
    <location>
        <begin position="73"/>
        <end position="221"/>
    </location>
</feature>
<sequence length="245" mass="26351">MSARSTLRGARRGIKVAAVAALASTVVGLACYELHSTESPRSQVEAHDVAPPVALKFDHKPILLVVRDSYAVAYPDLVADRMDWTLALDGQDGTGFVSGIDTRNPGRVPFIDRLDGDAATYHVDYVLIDGGRNDLGEPAEPVVAAADEYVKKVRSDWPNAKIVIVLPASATPNENANYPAVADGLRRTAESVGAHVIDPVAQGWYRDIDVKPLLWQDGIHLAGDVGETYYADKITESLKLMGFGS</sequence>
<dbReference type="GO" id="GO:0016787">
    <property type="term" value="F:hydrolase activity"/>
    <property type="evidence" value="ECO:0007669"/>
    <property type="project" value="UniProtKB-KW"/>
</dbReference>
<keyword evidence="2" id="KW-0378">Hydrolase</keyword>
<dbReference type="InterPro" id="IPR013830">
    <property type="entry name" value="SGNH_hydro"/>
</dbReference>
<dbReference type="Proteomes" id="UP001056610">
    <property type="component" value="Chromosome"/>
</dbReference>
<evidence type="ECO:0000313" key="2">
    <source>
        <dbReference type="EMBL" id="UQX12192.1"/>
    </source>
</evidence>
<protein>
    <submittedName>
        <fullName evidence="2">SGNH/GDSL hydrolase family protein</fullName>
    </submittedName>
</protein>
<name>A0ABY4QMF5_9MYCO</name>